<evidence type="ECO:0008006" key="4">
    <source>
        <dbReference type="Google" id="ProtNLM"/>
    </source>
</evidence>
<evidence type="ECO:0000256" key="1">
    <source>
        <dbReference type="SAM" id="SignalP"/>
    </source>
</evidence>
<evidence type="ECO:0000313" key="2">
    <source>
        <dbReference type="EMBL" id="MBK3515877.1"/>
    </source>
</evidence>
<feature type="signal peptide" evidence="1">
    <location>
        <begin position="1"/>
        <end position="20"/>
    </location>
</feature>
<feature type="chain" id="PRO_5047486105" description="DNA-binding protein" evidence="1">
    <location>
        <begin position="21"/>
        <end position="238"/>
    </location>
</feature>
<dbReference type="Proteomes" id="UP000605676">
    <property type="component" value="Unassembled WGS sequence"/>
</dbReference>
<dbReference type="RefSeq" id="WP_200463101.1">
    <property type="nucleotide sequence ID" value="NZ_JAENRR010000001.1"/>
</dbReference>
<proteinExistence type="predicted"/>
<organism evidence="2 3">
    <name type="scientific">Carboxylicivirga marina</name>
    <dbReference type="NCBI Taxonomy" id="2800988"/>
    <lineage>
        <taxon>Bacteria</taxon>
        <taxon>Pseudomonadati</taxon>
        <taxon>Bacteroidota</taxon>
        <taxon>Bacteroidia</taxon>
        <taxon>Marinilabiliales</taxon>
        <taxon>Marinilabiliaceae</taxon>
        <taxon>Carboxylicivirga</taxon>
    </lineage>
</organism>
<protein>
    <recommendedName>
        <fullName evidence="4">DNA-binding protein</fullName>
    </recommendedName>
</protein>
<keyword evidence="3" id="KW-1185">Reference proteome</keyword>
<gene>
    <name evidence="2" type="ORF">JIV24_00895</name>
</gene>
<comment type="caution">
    <text evidence="2">The sequence shown here is derived from an EMBL/GenBank/DDBJ whole genome shotgun (WGS) entry which is preliminary data.</text>
</comment>
<keyword evidence="1" id="KW-0732">Signal</keyword>
<name>A0ABS1HE37_9BACT</name>
<sequence length="238" mass="26633">MISKLMKVLGVVLLVIVATACNSNIKQKKAGQEPGEAVETGMNNVVAQEVIQGGQYTYVRATEGEEEKWFAISKADIKVGETYHYADEMRMDNFTSKELDRTFETIYFLNALHGKTTHAHTHSGAKKVVSNEAISIDVTEGQLMLNDLFENKEKYRGQKVLVKGKVVKVNNHIMNKNWIHIQDGTKMKDGANYDITITTSELIELNSVVMLEGVVAIDKDFGAGYKYELIIEEAKIQN</sequence>
<evidence type="ECO:0000313" key="3">
    <source>
        <dbReference type="Proteomes" id="UP000605676"/>
    </source>
</evidence>
<reference evidence="2 3" key="1">
    <citation type="submission" date="2021-01" db="EMBL/GenBank/DDBJ databases">
        <title>Carboxyliciviraga sp.nov., isolated from coastal sediments.</title>
        <authorList>
            <person name="Lu D."/>
            <person name="Zhang T."/>
        </authorList>
    </citation>
    <scope>NUCLEOTIDE SEQUENCE [LARGE SCALE GENOMIC DNA]</scope>
    <source>
        <strain evidence="2 3">N1Y132</strain>
    </source>
</reference>
<dbReference type="EMBL" id="JAENRR010000001">
    <property type="protein sequence ID" value="MBK3515877.1"/>
    <property type="molecule type" value="Genomic_DNA"/>
</dbReference>
<dbReference type="PROSITE" id="PS51257">
    <property type="entry name" value="PROKAR_LIPOPROTEIN"/>
    <property type="match status" value="1"/>
</dbReference>
<accession>A0ABS1HE37</accession>